<evidence type="ECO:0000256" key="1">
    <source>
        <dbReference type="SAM" id="MobiDB-lite"/>
    </source>
</evidence>
<feature type="region of interest" description="Disordered" evidence="1">
    <location>
        <begin position="182"/>
        <end position="213"/>
    </location>
</feature>
<dbReference type="AlphaFoldDB" id="A0A835T754"/>
<sequence length="580" mass="58841">MEVSCRAETGDVSGADLRTAVWRALREVEALKVENEHLRQSLGGATDADTLSAAEAEPSSATGIPCVHQHEHEQQRAASTSCASRQRFCTVGGFHSPAMSPHQRATTSGVPRFSRLSATTGGAGSPAPSSARCLGAGSYTSFGGCPALNELPELLVEVAAAEAAAGAAGSLAAFRRSAFRRRSAATGTSSGGGSFSSRGVSRRNSSRRIPLPPFVDGLAEHTAAQRQQVLYEVASPFSSYAAAAAVDDTDDEADTEGAASPASSPSHEADAATGSDAAMARRLTMGSRRWLPGASSGAMTCSSRAPSATGLLLHQTPLSRAASGLDMTAVAAPVFAAYSCVESELVGSAEGHAAAAPAAARCSSGASGFLEGDEPCASPYYGSEDEEDEEEAYGWLYSSEDEEETWSSRTSRAAAAGKKGAGGAKAGRSSSSSGGGGDGRSGWFARWLNAMGVGLSPVTKAPARASGAGPDASWFPSPGAPAVEPAAASDDGRVRPAGVAAPRVATANAAAVAFVEMPPCNGVSGQQMARPPSSSRLGQTAKYAETVAVGVEAAAAADAAQLLEGDSSRAWARSRFSWRR</sequence>
<proteinExistence type="predicted"/>
<gene>
    <name evidence="2" type="ORF">HXX76_004280</name>
</gene>
<reference evidence="2" key="1">
    <citation type="journal article" date="2020" name="bioRxiv">
        <title>Comparative genomics of Chlamydomonas.</title>
        <authorList>
            <person name="Craig R.J."/>
            <person name="Hasan A.R."/>
            <person name="Ness R.W."/>
            <person name="Keightley P.D."/>
        </authorList>
    </citation>
    <scope>NUCLEOTIDE SEQUENCE</scope>
    <source>
        <strain evidence="2">SAG 7.73</strain>
    </source>
</reference>
<dbReference type="OrthoDB" id="551157at2759"/>
<name>A0A835T754_CHLIN</name>
<feature type="region of interest" description="Disordered" evidence="1">
    <location>
        <begin position="245"/>
        <end position="275"/>
    </location>
</feature>
<feature type="compositionally biased region" description="Low complexity" evidence="1">
    <location>
        <begin position="407"/>
        <end position="418"/>
    </location>
</feature>
<comment type="caution">
    <text evidence="2">The sequence shown here is derived from an EMBL/GenBank/DDBJ whole genome shotgun (WGS) entry which is preliminary data.</text>
</comment>
<feature type="region of interest" description="Disordered" evidence="1">
    <location>
        <begin position="399"/>
        <end position="438"/>
    </location>
</feature>
<dbReference type="EMBL" id="JAEHOC010000007">
    <property type="protein sequence ID" value="KAG2440167.1"/>
    <property type="molecule type" value="Genomic_DNA"/>
</dbReference>
<protein>
    <submittedName>
        <fullName evidence="2">Uncharacterized protein</fullName>
    </submittedName>
</protein>
<evidence type="ECO:0000313" key="2">
    <source>
        <dbReference type="EMBL" id="KAG2440167.1"/>
    </source>
</evidence>
<keyword evidence="3" id="KW-1185">Reference proteome</keyword>
<feature type="compositionally biased region" description="Low complexity" evidence="1">
    <location>
        <begin position="256"/>
        <end position="275"/>
    </location>
</feature>
<dbReference type="Proteomes" id="UP000650467">
    <property type="component" value="Unassembled WGS sequence"/>
</dbReference>
<organism evidence="2 3">
    <name type="scientific">Chlamydomonas incerta</name>
    <dbReference type="NCBI Taxonomy" id="51695"/>
    <lineage>
        <taxon>Eukaryota</taxon>
        <taxon>Viridiplantae</taxon>
        <taxon>Chlorophyta</taxon>
        <taxon>core chlorophytes</taxon>
        <taxon>Chlorophyceae</taxon>
        <taxon>CS clade</taxon>
        <taxon>Chlamydomonadales</taxon>
        <taxon>Chlamydomonadaceae</taxon>
        <taxon>Chlamydomonas</taxon>
    </lineage>
</organism>
<evidence type="ECO:0000313" key="3">
    <source>
        <dbReference type="Proteomes" id="UP000650467"/>
    </source>
</evidence>
<accession>A0A835T754</accession>
<feature type="region of interest" description="Disordered" evidence="1">
    <location>
        <begin position="98"/>
        <end position="130"/>
    </location>
</feature>